<dbReference type="PANTHER" id="PTHR34703">
    <property type="entry name" value="ANTIPORTER SUBUNIT MNHG2-RELATED"/>
    <property type="match status" value="1"/>
</dbReference>
<evidence type="ECO:0000256" key="1">
    <source>
        <dbReference type="ARBA" id="ARBA00008404"/>
    </source>
</evidence>
<dbReference type="Proteomes" id="UP001500621">
    <property type="component" value="Unassembled WGS sequence"/>
</dbReference>
<feature type="transmembrane region" description="Helical" evidence="2">
    <location>
        <begin position="6"/>
        <end position="25"/>
    </location>
</feature>
<dbReference type="InterPro" id="IPR005133">
    <property type="entry name" value="PhaG_MnhG_YufB"/>
</dbReference>
<dbReference type="EMBL" id="BAABIM010000005">
    <property type="protein sequence ID" value="GAA4697017.1"/>
    <property type="molecule type" value="Genomic_DNA"/>
</dbReference>
<keyword evidence="4" id="KW-1185">Reference proteome</keyword>
<protein>
    <recommendedName>
        <fullName evidence="5">Monovalent cation/H(+) antiporter subunit G</fullName>
    </recommendedName>
</protein>
<dbReference type="Pfam" id="PF03334">
    <property type="entry name" value="PhaG_MnhG_YufB"/>
    <property type="match status" value="1"/>
</dbReference>
<reference evidence="4" key="1">
    <citation type="journal article" date="2019" name="Int. J. Syst. Evol. Microbiol.">
        <title>The Global Catalogue of Microorganisms (GCM) 10K type strain sequencing project: providing services to taxonomists for standard genome sequencing and annotation.</title>
        <authorList>
            <consortium name="The Broad Institute Genomics Platform"/>
            <consortium name="The Broad Institute Genome Sequencing Center for Infectious Disease"/>
            <person name="Wu L."/>
            <person name="Ma J."/>
        </authorList>
    </citation>
    <scope>NUCLEOTIDE SEQUENCE [LARGE SCALE GENOMIC DNA]</scope>
    <source>
        <strain evidence="4">JCM 18127</strain>
    </source>
</reference>
<comment type="caution">
    <text evidence="3">The sequence shown here is derived from an EMBL/GenBank/DDBJ whole genome shotgun (WGS) entry which is preliminary data.</text>
</comment>
<evidence type="ECO:0000313" key="3">
    <source>
        <dbReference type="EMBL" id="GAA4697017.1"/>
    </source>
</evidence>
<accession>A0ABP8WZ77</accession>
<name>A0ABP8WZ77_9ACTN</name>
<keyword evidence="2" id="KW-1133">Transmembrane helix</keyword>
<dbReference type="NCBIfam" id="NF009314">
    <property type="entry name" value="PRK12674.1-2"/>
    <property type="match status" value="1"/>
</dbReference>
<evidence type="ECO:0008006" key="5">
    <source>
        <dbReference type="Google" id="ProtNLM"/>
    </source>
</evidence>
<feature type="transmembrane region" description="Helical" evidence="2">
    <location>
        <begin position="60"/>
        <end position="84"/>
    </location>
</feature>
<keyword evidence="2" id="KW-0472">Membrane</keyword>
<evidence type="ECO:0000256" key="2">
    <source>
        <dbReference type="SAM" id="Phobius"/>
    </source>
</evidence>
<organism evidence="3 4">
    <name type="scientific">Nocardioides nanhaiensis</name>
    <dbReference type="NCBI Taxonomy" id="1476871"/>
    <lineage>
        <taxon>Bacteria</taxon>
        <taxon>Bacillati</taxon>
        <taxon>Actinomycetota</taxon>
        <taxon>Actinomycetes</taxon>
        <taxon>Propionibacteriales</taxon>
        <taxon>Nocardioidaceae</taxon>
        <taxon>Nocardioides</taxon>
    </lineage>
</organism>
<evidence type="ECO:0000313" key="4">
    <source>
        <dbReference type="Proteomes" id="UP001500621"/>
    </source>
</evidence>
<sequence length="118" mass="12495">MLDVVGGVLLLTGAGFALVAALGVLRLPDLLSRMHAATKPQVIGLLLALTGTALCLRQPAVLGLLLLVAITQMATSVVASHMVARAAYRAGHLRRDLLVVDELEQEQTPDWREPRGAP</sequence>
<gene>
    <name evidence="3" type="ORF">GCM10023226_39320</name>
</gene>
<dbReference type="NCBIfam" id="TIGR01300">
    <property type="entry name" value="CPA3_mnhG_phaG"/>
    <property type="match status" value="1"/>
</dbReference>
<keyword evidence="2" id="KW-0812">Transmembrane</keyword>
<proteinExistence type="inferred from homology"/>
<dbReference type="PANTHER" id="PTHR34703:SF1">
    <property type="entry name" value="ANTIPORTER SUBUNIT MNHG2-RELATED"/>
    <property type="match status" value="1"/>
</dbReference>
<comment type="similarity">
    <text evidence="1">Belongs to the CPA3 antiporters (TC 2.A.63) subunit G family.</text>
</comment>